<organism evidence="1 2">
    <name type="scientific">Streptomyces phage Vash</name>
    <dbReference type="NCBI Taxonomy" id="2510568"/>
    <lineage>
        <taxon>Viruses</taxon>
        <taxon>Duplodnaviria</taxon>
        <taxon>Heunggongvirae</taxon>
        <taxon>Uroviricota</taxon>
        <taxon>Caudoviricetes</taxon>
        <taxon>Colingsworthviridae</taxon>
        <taxon>Vashvirus</taxon>
        <taxon>Vashvirus vash</taxon>
    </lineage>
</organism>
<keyword evidence="2" id="KW-1185">Reference proteome</keyword>
<protein>
    <submittedName>
        <fullName evidence="1">Uncharacterized protein</fullName>
    </submittedName>
</protein>
<sequence>MSKLDAAEPYNWARALRDAEDVTVASPLWEFPPEARLAVLHERRVRFGVPSADDFDPEYH</sequence>
<proteinExistence type="predicted"/>
<dbReference type="GeneID" id="55011273"/>
<gene>
    <name evidence="1" type="primary">27</name>
    <name evidence="1" type="ORF">SEA_VASH_27</name>
</gene>
<accession>A0A411AYU4</accession>
<evidence type="ECO:0000313" key="1">
    <source>
        <dbReference type="EMBL" id="QAX93283.1"/>
    </source>
</evidence>
<dbReference type="KEGG" id="vg:55011273"/>
<evidence type="ECO:0000313" key="2">
    <source>
        <dbReference type="Proteomes" id="UP000289278"/>
    </source>
</evidence>
<name>A0A411AYU4_9CAUD</name>
<dbReference type="Proteomes" id="UP000289278">
    <property type="component" value="Segment"/>
</dbReference>
<reference evidence="1 2" key="1">
    <citation type="submission" date="2019-01" db="EMBL/GenBank/DDBJ databases">
        <authorList>
            <person name="Terrell S.O."/>
            <person name="Kelly J.L."/>
            <person name="Nayek S."/>
            <person name="Klug H.M."/>
            <person name="Layton S.R."/>
            <person name="Kim T."/>
            <person name="Hughes L.E."/>
            <person name="Garlena R.A."/>
            <person name="Russell D.A."/>
            <person name="Pope W.H."/>
            <person name="Jacobs-Sera D."/>
            <person name="Hatfull G.F."/>
        </authorList>
    </citation>
    <scope>NUCLEOTIDE SEQUENCE [LARGE SCALE GENOMIC DNA]</scope>
</reference>
<dbReference type="EMBL" id="MK450421">
    <property type="protein sequence ID" value="QAX93283.1"/>
    <property type="molecule type" value="Genomic_DNA"/>
</dbReference>
<dbReference type="RefSeq" id="YP_009819852.1">
    <property type="nucleotide sequence ID" value="NC_048154.1"/>
</dbReference>